<reference evidence="1 2" key="1">
    <citation type="journal article" date="2006" name="Nature">
        <title>Global trends of whole-genome duplications revealed by the ciliate Paramecium tetraurelia.</title>
        <authorList>
            <consortium name="Genoscope"/>
            <person name="Aury J.-M."/>
            <person name="Jaillon O."/>
            <person name="Duret L."/>
            <person name="Noel B."/>
            <person name="Jubin C."/>
            <person name="Porcel B.M."/>
            <person name="Segurens B."/>
            <person name="Daubin V."/>
            <person name="Anthouard V."/>
            <person name="Aiach N."/>
            <person name="Arnaiz O."/>
            <person name="Billaut A."/>
            <person name="Beisson J."/>
            <person name="Blanc I."/>
            <person name="Bouhouche K."/>
            <person name="Camara F."/>
            <person name="Duharcourt S."/>
            <person name="Guigo R."/>
            <person name="Gogendeau D."/>
            <person name="Katinka M."/>
            <person name="Keller A.-M."/>
            <person name="Kissmehl R."/>
            <person name="Klotz C."/>
            <person name="Koll F."/>
            <person name="Le Moue A."/>
            <person name="Lepere C."/>
            <person name="Malinsky S."/>
            <person name="Nowacki M."/>
            <person name="Nowak J.K."/>
            <person name="Plattner H."/>
            <person name="Poulain J."/>
            <person name="Ruiz F."/>
            <person name="Serrano V."/>
            <person name="Zagulski M."/>
            <person name="Dessen P."/>
            <person name="Betermier M."/>
            <person name="Weissenbach J."/>
            <person name="Scarpelli C."/>
            <person name="Schachter V."/>
            <person name="Sperling L."/>
            <person name="Meyer E."/>
            <person name="Cohen J."/>
            <person name="Wincker P."/>
        </authorList>
    </citation>
    <scope>NUCLEOTIDE SEQUENCE [LARGE SCALE GENOMIC DNA]</scope>
    <source>
        <strain evidence="1 2">Stock d4-2</strain>
    </source>
</reference>
<dbReference type="Proteomes" id="UP000000600">
    <property type="component" value="Unassembled WGS sequence"/>
</dbReference>
<dbReference type="InParanoid" id="A0BFZ2"/>
<evidence type="ECO:0000313" key="1">
    <source>
        <dbReference type="EMBL" id="CAK57459.1"/>
    </source>
</evidence>
<gene>
    <name evidence="1" type="ORF">GSPATT00028494001</name>
</gene>
<accession>A0BFZ2</accession>
<keyword evidence="2" id="KW-1185">Reference proteome</keyword>
<dbReference type="HOGENOM" id="CLU_1113139_0_0_1"/>
<sequence>MNLHNQILNRYYFKLVQVSQSNRKANKKEDNDMNIIQKRDILVNIVNSSNTINMLADTNSTAPEYVIFLLTVEDLFKNFNLLAKLTKSSNPIQELPNATRQPQTEANDNVNTINTNQLVGDKPEWLFLHKFLDLTKISIDIILGNCLMQEQNAQSRHRHLKGKLQLKCLQIMIIYKNNLENRFLAQITLPLKDQSQALTTSVVCACLFLVERRGSPVRIELSNNIINQQQLLYKIIEQLYKSNTFRYDIN</sequence>
<dbReference type="AlphaFoldDB" id="A0BFZ2"/>
<name>A0BFZ2_PARTE</name>
<dbReference type="OrthoDB" id="10627982at2759"/>
<dbReference type="GeneID" id="5010641"/>
<protein>
    <recommendedName>
        <fullName evidence="3">COMM domain-containing protein</fullName>
    </recommendedName>
</protein>
<evidence type="ECO:0000313" key="2">
    <source>
        <dbReference type="Proteomes" id="UP000000600"/>
    </source>
</evidence>
<dbReference type="RefSeq" id="XP_001424857.1">
    <property type="nucleotide sequence ID" value="XM_001424820.1"/>
</dbReference>
<organism evidence="1 2">
    <name type="scientific">Paramecium tetraurelia</name>
    <dbReference type="NCBI Taxonomy" id="5888"/>
    <lineage>
        <taxon>Eukaryota</taxon>
        <taxon>Sar</taxon>
        <taxon>Alveolata</taxon>
        <taxon>Ciliophora</taxon>
        <taxon>Intramacronucleata</taxon>
        <taxon>Oligohymenophorea</taxon>
        <taxon>Peniculida</taxon>
        <taxon>Parameciidae</taxon>
        <taxon>Paramecium</taxon>
    </lineage>
</organism>
<evidence type="ECO:0008006" key="3">
    <source>
        <dbReference type="Google" id="ProtNLM"/>
    </source>
</evidence>
<dbReference type="EMBL" id="CT867992">
    <property type="protein sequence ID" value="CAK57459.1"/>
    <property type="molecule type" value="Genomic_DNA"/>
</dbReference>
<proteinExistence type="predicted"/>
<dbReference type="KEGG" id="ptm:GSPATT00028494001"/>